<dbReference type="SUPFAM" id="SSF143865">
    <property type="entry name" value="CorA soluble domain-like"/>
    <property type="match status" value="1"/>
</dbReference>
<evidence type="ECO:0000256" key="1">
    <source>
        <dbReference type="ARBA" id="ARBA00004141"/>
    </source>
</evidence>
<evidence type="ECO:0000313" key="8">
    <source>
        <dbReference type="Proteomes" id="UP001595629"/>
    </source>
</evidence>
<dbReference type="InterPro" id="IPR045861">
    <property type="entry name" value="CorA_cytoplasmic_dom"/>
</dbReference>
<organism evidence="7 8">
    <name type="scientific">Lutimaribacter marinistellae</name>
    <dbReference type="NCBI Taxonomy" id="1820329"/>
    <lineage>
        <taxon>Bacteria</taxon>
        <taxon>Pseudomonadati</taxon>
        <taxon>Pseudomonadota</taxon>
        <taxon>Alphaproteobacteria</taxon>
        <taxon>Rhodobacterales</taxon>
        <taxon>Roseobacteraceae</taxon>
        <taxon>Lutimaribacter</taxon>
    </lineage>
</organism>
<comment type="subcellular location">
    <subcellularLocation>
        <location evidence="1">Membrane</location>
        <topology evidence="1">Multi-pass membrane protein</topology>
    </subcellularLocation>
</comment>
<dbReference type="SUPFAM" id="SSF144083">
    <property type="entry name" value="Magnesium transport protein CorA, transmembrane region"/>
    <property type="match status" value="1"/>
</dbReference>
<dbReference type="Proteomes" id="UP001595629">
    <property type="component" value="Unassembled WGS sequence"/>
</dbReference>
<dbReference type="EMBL" id="JBHRXI010000010">
    <property type="protein sequence ID" value="MFC3614432.1"/>
    <property type="molecule type" value="Genomic_DNA"/>
</dbReference>
<evidence type="ECO:0000256" key="6">
    <source>
        <dbReference type="SAM" id="Phobius"/>
    </source>
</evidence>
<protein>
    <submittedName>
        <fullName evidence="7">Magnesium transporter CorA family protein</fullName>
    </submittedName>
</protein>
<dbReference type="InterPro" id="IPR002523">
    <property type="entry name" value="MgTranspt_CorA/ZnTranspt_ZntB"/>
</dbReference>
<dbReference type="PANTHER" id="PTHR47685:SF1">
    <property type="entry name" value="MAGNESIUM TRANSPORT PROTEIN CORA"/>
    <property type="match status" value="1"/>
</dbReference>
<feature type="transmembrane region" description="Helical" evidence="6">
    <location>
        <begin position="269"/>
        <end position="289"/>
    </location>
</feature>
<dbReference type="Pfam" id="PF01544">
    <property type="entry name" value="CorA"/>
    <property type="match status" value="1"/>
</dbReference>
<dbReference type="RefSeq" id="WP_386735667.1">
    <property type="nucleotide sequence ID" value="NZ_JBHRXI010000010.1"/>
</dbReference>
<keyword evidence="4 6" id="KW-1133">Transmembrane helix</keyword>
<reference evidence="8" key="1">
    <citation type="journal article" date="2019" name="Int. J. Syst. Evol. Microbiol.">
        <title>The Global Catalogue of Microorganisms (GCM) 10K type strain sequencing project: providing services to taxonomists for standard genome sequencing and annotation.</title>
        <authorList>
            <consortium name="The Broad Institute Genomics Platform"/>
            <consortium name="The Broad Institute Genome Sequencing Center for Infectious Disease"/>
            <person name="Wu L."/>
            <person name="Ma J."/>
        </authorList>
    </citation>
    <scope>NUCLEOTIDE SEQUENCE [LARGE SCALE GENOMIC DNA]</scope>
    <source>
        <strain evidence="8">KCTC 42911</strain>
    </source>
</reference>
<proteinExistence type="inferred from homology"/>
<accession>A0ABV7THN7</accession>
<keyword evidence="3 6" id="KW-0812">Transmembrane</keyword>
<evidence type="ECO:0000256" key="3">
    <source>
        <dbReference type="ARBA" id="ARBA00022692"/>
    </source>
</evidence>
<comment type="caution">
    <text evidence="7">The sequence shown here is derived from an EMBL/GenBank/DDBJ whole genome shotgun (WGS) entry which is preliminary data.</text>
</comment>
<evidence type="ECO:0000256" key="5">
    <source>
        <dbReference type="ARBA" id="ARBA00023136"/>
    </source>
</evidence>
<dbReference type="Gene3D" id="1.20.58.340">
    <property type="entry name" value="Magnesium transport protein CorA, transmembrane region"/>
    <property type="match status" value="1"/>
</dbReference>
<dbReference type="InterPro" id="IPR050829">
    <property type="entry name" value="CorA_MIT"/>
</dbReference>
<comment type="similarity">
    <text evidence="2">Belongs to the CorA metal ion transporter (MIT) (TC 1.A.35) family.</text>
</comment>
<evidence type="ECO:0000256" key="2">
    <source>
        <dbReference type="ARBA" id="ARBA00009765"/>
    </source>
</evidence>
<gene>
    <name evidence="7" type="ORF">ACFORG_11715</name>
</gene>
<evidence type="ECO:0000313" key="7">
    <source>
        <dbReference type="EMBL" id="MFC3614432.1"/>
    </source>
</evidence>
<sequence length="327" mass="36032">MLTAYGRSGKILAPLPTTPNALAGNDEGAVEIPPDAVWIDLYRPLPSQVAAVEALGLDVPTLADMEEIEISSRLYREDGVEYMTVVLPGMSATHQACSGPVTFILTPERMVTVRHHNPRPFETFASHAERNAGGSGTVDRMFIALVDEIVARLADLLEAAGRVLDEAAQILFGEEQERDDQKLEKTLQQVGLQGELIGRVRLALLTLQRMLIFFTTTPREKAVMTLVKSQMRDIKALEVHSDYLSSRIGLTVDATIGLIGINQSSVVRIFSVVAVLFMPPTLVASAYGMNFDIMPELHWPYGYPMAIGAMILSALGTYLFFKWNKWL</sequence>
<keyword evidence="8" id="KW-1185">Reference proteome</keyword>
<evidence type="ECO:0000256" key="4">
    <source>
        <dbReference type="ARBA" id="ARBA00022989"/>
    </source>
</evidence>
<keyword evidence="5 6" id="KW-0472">Membrane</keyword>
<dbReference type="CDD" id="cd12837">
    <property type="entry name" value="EcCorA-like_u1"/>
    <property type="match status" value="1"/>
</dbReference>
<dbReference type="InterPro" id="IPR045863">
    <property type="entry name" value="CorA_TM1_TM2"/>
</dbReference>
<dbReference type="PANTHER" id="PTHR47685">
    <property type="entry name" value="MAGNESIUM TRANSPORT PROTEIN CORA"/>
    <property type="match status" value="1"/>
</dbReference>
<name>A0ABV7THN7_9RHOB</name>
<feature type="transmembrane region" description="Helical" evidence="6">
    <location>
        <begin position="301"/>
        <end position="321"/>
    </location>
</feature>